<sequence>MLRTSFRRSCRTAGVAAAIRDAGVPAHGRQASVRSARGTAAGPAAVPARAASCPRAPSAGSHAQQRGPHVSDVVVGVDLGGTKTAAALVSADGAVGPVRSAPTPAQAGPQAVLDTVAALVREVVAAGGTLTAPDGTSRQVPAGARIGGVGVGTAGVVDTTSGTILSATDAILGWTGTAVRAGLQERLADLLADAPVTVENDVDAHAGGEVWLGAAAGLDSVLMVAVGTGVGAGLVLDGRPLRGARHVAGEMGHLPSPDAVGMRCGCGRDGHLEALGSGHALHRHYLRLGGSPDVPDTRAVYARAVAGEELALRAVTDSARAVGRAVAGVVTVLDPAAVVVGGGMSQAGPLWWEPMVATVRAELIEPLADVPVLPSALGPVAAVLGAARTALRA</sequence>
<dbReference type="Proteomes" id="UP000313948">
    <property type="component" value="Chromosome"/>
</dbReference>
<dbReference type="PANTHER" id="PTHR18964:SF149">
    <property type="entry name" value="BIFUNCTIONAL UDP-N-ACETYLGLUCOSAMINE 2-EPIMERASE_N-ACETYLMANNOSAMINE KINASE"/>
    <property type="match status" value="1"/>
</dbReference>
<dbReference type="Pfam" id="PF00480">
    <property type="entry name" value="ROK"/>
    <property type="match status" value="1"/>
</dbReference>
<keyword evidence="4" id="KW-1185">Reference proteome</keyword>
<dbReference type="Gene3D" id="3.30.420.40">
    <property type="match status" value="2"/>
</dbReference>
<dbReference type="SUPFAM" id="SSF53067">
    <property type="entry name" value="Actin-like ATPase domain"/>
    <property type="match status" value="1"/>
</dbReference>
<feature type="compositionally biased region" description="Low complexity" evidence="2">
    <location>
        <begin position="34"/>
        <end position="44"/>
    </location>
</feature>
<reference evidence="3 4" key="1">
    <citation type="submission" date="2019-05" db="EMBL/GenBank/DDBJ databases">
        <title>Georgenia *** sp. nov., and Georgenia *** sp. nov., isolated from the intestinal contents of plateau pika (Ochotona curzoniae) in the Qinghai-Tibet plateau of China.</title>
        <authorList>
            <person name="Tian Z."/>
        </authorList>
    </citation>
    <scope>NUCLEOTIDE SEQUENCE [LARGE SCALE GENOMIC DNA]</scope>
    <source>
        <strain evidence="3 4">Z294</strain>
    </source>
</reference>
<name>A0ABX5VJG7_9MICO</name>
<gene>
    <name evidence="3" type="ORF">FE251_03465</name>
</gene>
<evidence type="ECO:0000313" key="3">
    <source>
        <dbReference type="EMBL" id="QDB78541.1"/>
    </source>
</evidence>
<accession>A0ABX5VJG7</accession>
<feature type="region of interest" description="Disordered" evidence="2">
    <location>
        <begin position="24"/>
        <end position="44"/>
    </location>
</feature>
<evidence type="ECO:0000313" key="4">
    <source>
        <dbReference type="Proteomes" id="UP000313948"/>
    </source>
</evidence>
<proteinExistence type="inferred from homology"/>
<evidence type="ECO:0000256" key="2">
    <source>
        <dbReference type="SAM" id="MobiDB-lite"/>
    </source>
</evidence>
<organism evidence="3 4">
    <name type="scientific">Georgenia wutianyii</name>
    <dbReference type="NCBI Taxonomy" id="2585135"/>
    <lineage>
        <taxon>Bacteria</taxon>
        <taxon>Bacillati</taxon>
        <taxon>Actinomycetota</taxon>
        <taxon>Actinomycetes</taxon>
        <taxon>Micrococcales</taxon>
        <taxon>Bogoriellaceae</taxon>
        <taxon>Georgenia</taxon>
    </lineage>
</organism>
<dbReference type="EMBL" id="CP040899">
    <property type="protein sequence ID" value="QDB78541.1"/>
    <property type="molecule type" value="Genomic_DNA"/>
</dbReference>
<comment type="similarity">
    <text evidence="1">Belongs to the ROK (NagC/XylR) family.</text>
</comment>
<evidence type="ECO:0000256" key="1">
    <source>
        <dbReference type="ARBA" id="ARBA00006479"/>
    </source>
</evidence>
<dbReference type="PANTHER" id="PTHR18964">
    <property type="entry name" value="ROK (REPRESSOR, ORF, KINASE) FAMILY"/>
    <property type="match status" value="1"/>
</dbReference>
<dbReference type="InterPro" id="IPR043129">
    <property type="entry name" value="ATPase_NBD"/>
</dbReference>
<dbReference type="InterPro" id="IPR049874">
    <property type="entry name" value="ROK_cs"/>
</dbReference>
<protein>
    <submittedName>
        <fullName evidence="3">ROK family protein</fullName>
    </submittedName>
</protein>
<dbReference type="PROSITE" id="PS01125">
    <property type="entry name" value="ROK"/>
    <property type="match status" value="1"/>
</dbReference>
<dbReference type="InterPro" id="IPR000600">
    <property type="entry name" value="ROK"/>
</dbReference>